<sequence length="191" mass="21297">MAHGFKRTRKGIVGRFEAPEVRLLQKLFSDVGETLEPEAREDGSARNDDPLEALLGWDEDVAEPTDPAVRRLLPAASSDPDQAAEFRRLTDRSLRERKTAALRASSLALESEPVVLSVEQAQDFARSLNDVRLVLASRLNIDSAEAAERVAELTDFGRAEDVEQYMGVVYNFVSWLQETLMNALLKTLPSR</sequence>
<evidence type="ECO:0000313" key="2">
    <source>
        <dbReference type="Proteomes" id="UP000030664"/>
    </source>
</evidence>
<organism evidence="1 2">
    <name type="scientific">Kocuria marina</name>
    <dbReference type="NCBI Taxonomy" id="223184"/>
    <lineage>
        <taxon>Bacteria</taxon>
        <taxon>Bacillati</taxon>
        <taxon>Actinomycetota</taxon>
        <taxon>Actinomycetes</taxon>
        <taxon>Micrococcales</taxon>
        <taxon>Micrococcaceae</taxon>
        <taxon>Kocuria</taxon>
    </lineage>
</organism>
<dbReference type="RefSeq" id="WP_035964640.1">
    <property type="nucleotide sequence ID" value="NZ_JROM01000041.1"/>
</dbReference>
<name>A0A0B0D9D4_9MICC</name>
<dbReference type="AlphaFoldDB" id="A0A0B0D9D4"/>
<comment type="caution">
    <text evidence="1">The sequence shown here is derived from an EMBL/GenBank/DDBJ whole genome shotgun (WGS) entry which is preliminary data.</text>
</comment>
<gene>
    <name evidence="1" type="ORF">AS25_09515</name>
</gene>
<dbReference type="InterPro" id="IPR018561">
    <property type="entry name" value="AosR"/>
</dbReference>
<evidence type="ECO:0000313" key="1">
    <source>
        <dbReference type="EMBL" id="KHE73998.1"/>
    </source>
</evidence>
<protein>
    <submittedName>
        <fullName evidence="1">Uncharacterized protein</fullName>
    </submittedName>
</protein>
<reference evidence="1 2" key="1">
    <citation type="submission" date="2014-09" db="EMBL/GenBank/DDBJ databases">
        <title>High-quality draft genome sequence of Kocuria marina SO9-6, an actinobacterium isolated from a copper mine.</title>
        <authorList>
            <person name="Castro D.B."/>
            <person name="Pereira L.B."/>
            <person name="Silva M.V."/>
            <person name="Silva B.P."/>
            <person name="Zanardi B.R."/>
            <person name="Carlos C."/>
            <person name="Belgini D.R."/>
            <person name="Limache E.G."/>
            <person name="Lacerda G.V."/>
            <person name="Nery M.B."/>
            <person name="Gomes M.B."/>
            <person name="Souza S."/>
            <person name="Silva T.M."/>
            <person name="Rodrigues V.D."/>
            <person name="Paulino L.C."/>
            <person name="Vicentini R."/>
            <person name="Ferraz L.F."/>
            <person name="Ottoboni L.M."/>
        </authorList>
    </citation>
    <scope>NUCLEOTIDE SEQUENCE [LARGE SCALE GENOMIC DNA]</scope>
    <source>
        <strain evidence="1 2">SO9-6</strain>
    </source>
</reference>
<dbReference type="Proteomes" id="UP000030664">
    <property type="component" value="Unassembled WGS sequence"/>
</dbReference>
<dbReference type="Pfam" id="PF09438">
    <property type="entry name" value="DUF2017"/>
    <property type="match status" value="1"/>
</dbReference>
<dbReference type="STRING" id="223184.AS25_09515"/>
<accession>A0A0B0D9D4</accession>
<dbReference type="EMBL" id="JROM01000041">
    <property type="protein sequence ID" value="KHE73998.1"/>
    <property type="molecule type" value="Genomic_DNA"/>
</dbReference>
<proteinExistence type="predicted"/>
<dbReference type="eggNOG" id="ENOG5032Z6K">
    <property type="taxonomic scope" value="Bacteria"/>
</dbReference>